<evidence type="ECO:0000313" key="2">
    <source>
        <dbReference type="Proteomes" id="UP000289738"/>
    </source>
</evidence>
<dbReference type="Proteomes" id="UP000289738">
    <property type="component" value="Chromosome A01"/>
</dbReference>
<dbReference type="Pfam" id="PF03004">
    <property type="entry name" value="Transposase_24"/>
    <property type="match status" value="1"/>
</dbReference>
<evidence type="ECO:0000313" key="1">
    <source>
        <dbReference type="EMBL" id="RYR78317.1"/>
    </source>
</evidence>
<protein>
    <submittedName>
        <fullName evidence="1">Uncharacterized protein</fullName>
    </submittedName>
</protein>
<reference evidence="1 2" key="1">
    <citation type="submission" date="2019-01" db="EMBL/GenBank/DDBJ databases">
        <title>Sequencing of cultivated peanut Arachis hypogaea provides insights into genome evolution and oil improvement.</title>
        <authorList>
            <person name="Chen X."/>
        </authorList>
    </citation>
    <scope>NUCLEOTIDE SEQUENCE [LARGE SCALE GENOMIC DNA]</scope>
    <source>
        <strain evidence="2">cv. Fuhuasheng</strain>
        <tissue evidence="1">Leaves</tissue>
    </source>
</reference>
<gene>
    <name evidence="1" type="ORF">Ahy_A01g003078</name>
</gene>
<dbReference type="InterPro" id="IPR004252">
    <property type="entry name" value="Probable_transposase_24"/>
</dbReference>
<name>A0A445ESJ8_ARAHY</name>
<organism evidence="1 2">
    <name type="scientific">Arachis hypogaea</name>
    <name type="common">Peanut</name>
    <dbReference type="NCBI Taxonomy" id="3818"/>
    <lineage>
        <taxon>Eukaryota</taxon>
        <taxon>Viridiplantae</taxon>
        <taxon>Streptophyta</taxon>
        <taxon>Embryophyta</taxon>
        <taxon>Tracheophyta</taxon>
        <taxon>Spermatophyta</taxon>
        <taxon>Magnoliopsida</taxon>
        <taxon>eudicotyledons</taxon>
        <taxon>Gunneridae</taxon>
        <taxon>Pentapetalae</taxon>
        <taxon>rosids</taxon>
        <taxon>fabids</taxon>
        <taxon>Fabales</taxon>
        <taxon>Fabaceae</taxon>
        <taxon>Papilionoideae</taxon>
        <taxon>50 kb inversion clade</taxon>
        <taxon>dalbergioids sensu lato</taxon>
        <taxon>Dalbergieae</taxon>
        <taxon>Pterocarpus clade</taxon>
        <taxon>Arachis</taxon>
    </lineage>
</organism>
<accession>A0A445ESJ8</accession>
<comment type="caution">
    <text evidence="1">The sequence shown here is derived from an EMBL/GenBank/DDBJ whole genome shotgun (WGS) entry which is preliminary data.</text>
</comment>
<keyword evidence="2" id="KW-1185">Reference proteome</keyword>
<sequence>MELDANGQGRDNGSNLFVRFLGQKNFEFDYVAGVKWALRTLGDRSKAHKYNLRGEYFFPNKRKAKILAANPSNIPPVEWTTFVDHYIDPKTKKQCLQNAKNHEKLIVSHAGESKSNEKKLGRPVCRSEVIVSTLLKKDGSYVSREGQRLAVNYVNTLLQCDVHLFVGKIAEHLSEDQELATTEGIHLEVLAHLDDAIGKFCGPENVVLVSQSASLEGQYAEVLAVHRNSMLQI</sequence>
<dbReference type="EMBL" id="SDMP01000001">
    <property type="protein sequence ID" value="RYR78317.1"/>
    <property type="molecule type" value="Genomic_DNA"/>
</dbReference>
<proteinExistence type="predicted"/>
<dbReference type="AlphaFoldDB" id="A0A445ESJ8"/>